<dbReference type="InterPro" id="IPR038340">
    <property type="entry name" value="MRP-L47_sf"/>
</dbReference>
<name>A0A0H5C0Y2_CYBJN</name>
<evidence type="ECO:0000313" key="11">
    <source>
        <dbReference type="Proteomes" id="UP000094389"/>
    </source>
</evidence>
<keyword evidence="3" id="KW-0689">Ribosomal protein</keyword>
<gene>
    <name evidence="8" type="ORF">BN1211_1550</name>
    <name evidence="9" type="ORF">CYBJADRAFT_166671</name>
</gene>
<accession>A0A1E4S610</accession>
<keyword evidence="11" id="KW-1185">Reference proteome</keyword>
<dbReference type="EMBL" id="KV453927">
    <property type="protein sequence ID" value="ODV74890.1"/>
    <property type="molecule type" value="Genomic_DNA"/>
</dbReference>
<dbReference type="Gene3D" id="6.10.330.20">
    <property type="match status" value="1"/>
</dbReference>
<keyword evidence="5" id="KW-0687">Ribonucleoprotein</keyword>
<dbReference type="Pfam" id="PF06984">
    <property type="entry name" value="MRP-L47"/>
    <property type="match status" value="1"/>
</dbReference>
<dbReference type="STRING" id="983966.A0A0H5C0Y2"/>
<dbReference type="GO" id="GO:0005762">
    <property type="term" value="C:mitochondrial large ribosomal subunit"/>
    <property type="evidence" value="ECO:0007669"/>
    <property type="project" value="TreeGrafter"/>
</dbReference>
<proteinExistence type="inferred from homology"/>
<evidence type="ECO:0000256" key="6">
    <source>
        <dbReference type="ARBA" id="ARBA00035289"/>
    </source>
</evidence>
<keyword evidence="4" id="KW-0496">Mitochondrion</keyword>
<evidence type="ECO:0000256" key="4">
    <source>
        <dbReference type="ARBA" id="ARBA00023128"/>
    </source>
</evidence>
<reference evidence="8" key="1">
    <citation type="submission" date="2014-12" db="EMBL/GenBank/DDBJ databases">
        <authorList>
            <person name="Jaenicke S."/>
        </authorList>
    </citation>
    <scope>NUCLEOTIDE SEQUENCE [LARGE SCALE GENOMIC DNA]</scope>
    <source>
        <strain evidence="8">CBS1600</strain>
    </source>
</reference>
<dbReference type="PANTHER" id="PTHR21183">
    <property type="entry name" value="RIBOSOMAL PROTEIN L47, MITOCHONDRIAL-RELATED"/>
    <property type="match status" value="1"/>
</dbReference>
<evidence type="ECO:0000313" key="10">
    <source>
        <dbReference type="Proteomes" id="UP000038830"/>
    </source>
</evidence>
<dbReference type="EMBL" id="CDQK01000002">
    <property type="protein sequence ID" value="CEP21455.1"/>
    <property type="molecule type" value="Genomic_DNA"/>
</dbReference>
<sequence length="282" mass="32943">MITSIQKRALHSSAKCLVRVKPPPLTIRPPIAPTVKNFEVNDDHPLWQFFHDKKYLRSYEDLDNAGRPWTVPELRRKSFDDLHSLWYTCLKERNILAREIQVLQAEIDQPDQQFMAASDRVRETMWRIRHVLSERAHAQQNAREVFEQSEEELLDDFKKYYLDASKDEDADVQDALKRLQLAVFGISEVIDENKVDKHFIKGIKFISNLKLERYSSDHEKYSELTPITDAGEALVIFHAEPTAESLNESIDAVLEMRQNGVSVDRYDEIETIQAYLNKLLEE</sequence>
<reference evidence="9 11" key="3">
    <citation type="journal article" date="2016" name="Proc. Natl. Acad. Sci. U.S.A.">
        <title>Comparative genomics of biotechnologically important yeasts.</title>
        <authorList>
            <person name="Riley R."/>
            <person name="Haridas S."/>
            <person name="Wolfe K.H."/>
            <person name="Lopes M.R."/>
            <person name="Hittinger C.T."/>
            <person name="Goeker M."/>
            <person name="Salamov A.A."/>
            <person name="Wisecaver J.H."/>
            <person name="Long T.M."/>
            <person name="Calvey C.H."/>
            <person name="Aerts A.L."/>
            <person name="Barry K.W."/>
            <person name="Choi C."/>
            <person name="Clum A."/>
            <person name="Coughlan A.Y."/>
            <person name="Deshpande S."/>
            <person name="Douglass A.P."/>
            <person name="Hanson S.J."/>
            <person name="Klenk H.-P."/>
            <person name="LaButti K.M."/>
            <person name="Lapidus A."/>
            <person name="Lindquist E.A."/>
            <person name="Lipzen A.M."/>
            <person name="Meier-Kolthoff J.P."/>
            <person name="Ohm R.A."/>
            <person name="Otillar R.P."/>
            <person name="Pangilinan J.L."/>
            <person name="Peng Y."/>
            <person name="Rokas A."/>
            <person name="Rosa C.A."/>
            <person name="Scheuner C."/>
            <person name="Sibirny A.A."/>
            <person name="Slot J.C."/>
            <person name="Stielow J.B."/>
            <person name="Sun H."/>
            <person name="Kurtzman C.P."/>
            <person name="Blackwell M."/>
            <person name="Grigoriev I.V."/>
            <person name="Jeffries T.W."/>
        </authorList>
    </citation>
    <scope>NUCLEOTIDE SEQUENCE [LARGE SCALE GENOMIC DNA]</scope>
    <source>
        <strain evidence="11">ATCC 18201 / CBS 1600 / BCRC 20928 / JCM 3617 / NBRC 0987 / NRRL Y-1542</strain>
        <strain evidence="9">NRRL Y-1542</strain>
    </source>
</reference>
<dbReference type="GO" id="GO:0003735">
    <property type="term" value="F:structural constituent of ribosome"/>
    <property type="evidence" value="ECO:0007669"/>
    <property type="project" value="InterPro"/>
</dbReference>
<dbReference type="GO" id="GO:0032543">
    <property type="term" value="P:mitochondrial translation"/>
    <property type="evidence" value="ECO:0007669"/>
    <property type="project" value="TreeGrafter"/>
</dbReference>
<dbReference type="Gene3D" id="6.10.140.1190">
    <property type="match status" value="1"/>
</dbReference>
<organism evidence="8 10">
    <name type="scientific">Cyberlindnera jadinii (strain ATCC 18201 / CBS 1600 / BCRC 20928 / JCM 3617 / NBRC 0987 / NRRL Y-1542)</name>
    <name type="common">Torula yeast</name>
    <name type="synonym">Candida utilis</name>
    <dbReference type="NCBI Taxonomy" id="983966"/>
    <lineage>
        <taxon>Eukaryota</taxon>
        <taxon>Fungi</taxon>
        <taxon>Dikarya</taxon>
        <taxon>Ascomycota</taxon>
        <taxon>Saccharomycotina</taxon>
        <taxon>Saccharomycetes</taxon>
        <taxon>Phaffomycetales</taxon>
        <taxon>Phaffomycetaceae</taxon>
        <taxon>Cyberlindnera</taxon>
    </lineage>
</organism>
<comment type="similarity">
    <text evidence="2">Belongs to the universal ribosomal protein uL29 family.</text>
</comment>
<evidence type="ECO:0000256" key="7">
    <source>
        <dbReference type="ARBA" id="ARBA00035399"/>
    </source>
</evidence>
<protein>
    <recommendedName>
        <fullName evidence="6">Large ribosomal subunit protein uL29m</fullName>
    </recommendedName>
    <alternativeName>
        <fullName evidence="7">54S ribosomal protein L4, mitochondrial</fullName>
    </alternativeName>
</protein>
<evidence type="ECO:0000256" key="3">
    <source>
        <dbReference type="ARBA" id="ARBA00022980"/>
    </source>
</evidence>
<dbReference type="InterPro" id="IPR010729">
    <property type="entry name" value="Ribosomal_uL29_mit"/>
</dbReference>
<evidence type="ECO:0000256" key="5">
    <source>
        <dbReference type="ARBA" id="ARBA00023274"/>
    </source>
</evidence>
<accession>A0A0H5C0Y2</accession>
<evidence type="ECO:0000256" key="1">
    <source>
        <dbReference type="ARBA" id="ARBA00004173"/>
    </source>
</evidence>
<dbReference type="AlphaFoldDB" id="A0A0H5C0Y2"/>
<reference evidence="10" key="2">
    <citation type="journal article" date="2015" name="J. Biotechnol.">
        <title>The structure of the Cyberlindnera jadinii genome and its relation to Candida utilis analyzed by the occurrence of single nucleotide polymorphisms.</title>
        <authorList>
            <person name="Rupp O."/>
            <person name="Brinkrolf K."/>
            <person name="Buerth C."/>
            <person name="Kunigo M."/>
            <person name="Schneider J."/>
            <person name="Jaenicke S."/>
            <person name="Goesmann A."/>
            <person name="Puehler A."/>
            <person name="Jaeger K.-E."/>
            <person name="Ernst J.F."/>
        </authorList>
    </citation>
    <scope>NUCLEOTIDE SEQUENCE [LARGE SCALE GENOMIC DNA]</scope>
    <source>
        <strain evidence="10">ATCC 18201 / CBS 1600 / BCRC 20928 / JCM 3617 / NBRC 0987 / NRRL Y-1542</strain>
    </source>
</reference>
<dbReference type="Proteomes" id="UP000038830">
    <property type="component" value="Unassembled WGS sequence"/>
</dbReference>
<dbReference type="OMA" id="IRTTMWR"/>
<dbReference type="Proteomes" id="UP000094389">
    <property type="component" value="Unassembled WGS sequence"/>
</dbReference>
<evidence type="ECO:0000313" key="9">
    <source>
        <dbReference type="EMBL" id="ODV74890.1"/>
    </source>
</evidence>
<evidence type="ECO:0000313" key="8">
    <source>
        <dbReference type="EMBL" id="CEP21455.1"/>
    </source>
</evidence>
<evidence type="ECO:0000256" key="2">
    <source>
        <dbReference type="ARBA" id="ARBA00009254"/>
    </source>
</evidence>
<comment type="subcellular location">
    <subcellularLocation>
        <location evidence="1">Mitochondrion</location>
    </subcellularLocation>
</comment>
<dbReference type="PANTHER" id="PTHR21183:SF18">
    <property type="entry name" value="LARGE RIBOSOMAL SUBUNIT PROTEIN UL29M"/>
    <property type="match status" value="1"/>
</dbReference>
<dbReference type="OrthoDB" id="270763at2759"/>